<dbReference type="AlphaFoldDB" id="X0VFQ9"/>
<evidence type="ECO:0000313" key="1">
    <source>
        <dbReference type="EMBL" id="GAG17135.1"/>
    </source>
</evidence>
<reference evidence="1" key="1">
    <citation type="journal article" date="2014" name="Front. Microbiol.">
        <title>High frequency of phylogenetically diverse reductive dehalogenase-homologous genes in deep subseafloor sedimentary metagenomes.</title>
        <authorList>
            <person name="Kawai M."/>
            <person name="Futagami T."/>
            <person name="Toyoda A."/>
            <person name="Takaki Y."/>
            <person name="Nishi S."/>
            <person name="Hori S."/>
            <person name="Arai W."/>
            <person name="Tsubouchi T."/>
            <person name="Morono Y."/>
            <person name="Uchiyama I."/>
            <person name="Ito T."/>
            <person name="Fujiyama A."/>
            <person name="Inagaki F."/>
            <person name="Takami H."/>
        </authorList>
    </citation>
    <scope>NUCLEOTIDE SEQUENCE</scope>
    <source>
        <strain evidence="1">Expedition CK06-06</strain>
    </source>
</reference>
<organism evidence="1">
    <name type="scientific">marine sediment metagenome</name>
    <dbReference type="NCBI Taxonomy" id="412755"/>
    <lineage>
        <taxon>unclassified sequences</taxon>
        <taxon>metagenomes</taxon>
        <taxon>ecological metagenomes</taxon>
    </lineage>
</organism>
<name>X0VFQ9_9ZZZZ</name>
<sequence>MANEIYQVIASASGVSFSSAGDVTFSAASIAFQAGRKSDLWDRGTSPQPEEYTWRAKTALQATPVVGETIDFYMAQSDSAIIDGTTTSGDAAFTDEDALANMVYVGSLVVDTTTTDSVQSGGVFRMTTRYGILVMWNNTAAETLSASAGDHDFIVTPIYPQGQ</sequence>
<comment type="caution">
    <text evidence="1">The sequence shown here is derived from an EMBL/GenBank/DDBJ whole genome shotgun (WGS) entry which is preliminary data.</text>
</comment>
<dbReference type="EMBL" id="BARS01032667">
    <property type="protein sequence ID" value="GAG17135.1"/>
    <property type="molecule type" value="Genomic_DNA"/>
</dbReference>
<proteinExistence type="predicted"/>
<protein>
    <submittedName>
        <fullName evidence="1">Uncharacterized protein</fullName>
    </submittedName>
</protein>
<accession>X0VFQ9</accession>
<gene>
    <name evidence="1" type="ORF">S01H1_50688</name>
</gene>